<evidence type="ECO:0000313" key="7">
    <source>
        <dbReference type="EMBL" id="KRG78105.1"/>
    </source>
</evidence>
<evidence type="ECO:0000256" key="1">
    <source>
        <dbReference type="ARBA" id="ARBA00006926"/>
    </source>
</evidence>
<comment type="caution">
    <text evidence="7">The sequence shown here is derived from an EMBL/GenBank/DDBJ whole genome shotgun (WGS) entry which is preliminary data.</text>
</comment>
<organism evidence="7 8">
    <name type="scientific">Stenotrophomonas ginsengisoli</name>
    <dbReference type="NCBI Taxonomy" id="336566"/>
    <lineage>
        <taxon>Bacteria</taxon>
        <taxon>Pseudomonadati</taxon>
        <taxon>Pseudomonadota</taxon>
        <taxon>Gammaproteobacteria</taxon>
        <taxon>Lysobacterales</taxon>
        <taxon>Lysobacteraceae</taxon>
        <taxon>Stenotrophomonas</taxon>
    </lineage>
</organism>
<keyword evidence="8" id="KW-1185">Reference proteome</keyword>
<evidence type="ECO:0000313" key="8">
    <source>
        <dbReference type="Proteomes" id="UP000050956"/>
    </source>
</evidence>
<dbReference type="Proteomes" id="UP000050956">
    <property type="component" value="Unassembled WGS sequence"/>
</dbReference>
<dbReference type="InterPro" id="IPR000889">
    <property type="entry name" value="Glutathione_peroxidase"/>
</dbReference>
<keyword evidence="3 5" id="KW-0560">Oxidoreductase</keyword>
<dbReference type="GO" id="GO:0004601">
    <property type="term" value="F:peroxidase activity"/>
    <property type="evidence" value="ECO:0007669"/>
    <property type="project" value="UniProtKB-KW"/>
</dbReference>
<dbReference type="PROSITE" id="PS00763">
    <property type="entry name" value="GLUTATHIONE_PEROXID_2"/>
    <property type="match status" value="1"/>
</dbReference>
<dbReference type="PROSITE" id="PS51355">
    <property type="entry name" value="GLUTATHIONE_PEROXID_3"/>
    <property type="match status" value="1"/>
</dbReference>
<gene>
    <name evidence="7" type="ORF">ABB30_05125</name>
</gene>
<dbReference type="PANTHER" id="PTHR11592:SF78">
    <property type="entry name" value="GLUTATHIONE PEROXIDASE"/>
    <property type="match status" value="1"/>
</dbReference>
<dbReference type="EMBL" id="LDJM01000012">
    <property type="protein sequence ID" value="KRG78105.1"/>
    <property type="molecule type" value="Genomic_DNA"/>
</dbReference>
<dbReference type="PROSITE" id="PS51352">
    <property type="entry name" value="THIOREDOXIN_2"/>
    <property type="match status" value="1"/>
</dbReference>
<dbReference type="InterPro" id="IPR013766">
    <property type="entry name" value="Thioredoxin_domain"/>
</dbReference>
<dbReference type="GO" id="GO:0034599">
    <property type="term" value="P:cellular response to oxidative stress"/>
    <property type="evidence" value="ECO:0007669"/>
    <property type="project" value="TreeGrafter"/>
</dbReference>
<evidence type="ECO:0000259" key="6">
    <source>
        <dbReference type="PROSITE" id="PS51352"/>
    </source>
</evidence>
<dbReference type="PROSITE" id="PS00460">
    <property type="entry name" value="GLUTATHIONE_PEROXID_1"/>
    <property type="match status" value="1"/>
</dbReference>
<reference evidence="7 8" key="1">
    <citation type="submission" date="2015-05" db="EMBL/GenBank/DDBJ databases">
        <title>Genome sequencing and analysis of members of genus Stenotrophomonas.</title>
        <authorList>
            <person name="Patil P.P."/>
            <person name="Midha S."/>
            <person name="Patil P.B."/>
        </authorList>
    </citation>
    <scope>NUCLEOTIDE SEQUENCE [LARGE SCALE GENOMIC DNA]</scope>
    <source>
        <strain evidence="7 8">DSM 24757</strain>
    </source>
</reference>
<dbReference type="InterPro" id="IPR029759">
    <property type="entry name" value="GPX_AS"/>
</dbReference>
<dbReference type="RefSeq" id="WP_057637235.1">
    <property type="nucleotide sequence ID" value="NZ_LDJM01000012.1"/>
</dbReference>
<evidence type="ECO:0000256" key="4">
    <source>
        <dbReference type="PIRSR" id="PIRSR000303-1"/>
    </source>
</evidence>
<dbReference type="InterPro" id="IPR036249">
    <property type="entry name" value="Thioredoxin-like_sf"/>
</dbReference>
<dbReference type="FunFam" id="3.40.30.10:FF:000010">
    <property type="entry name" value="Glutathione peroxidase"/>
    <property type="match status" value="1"/>
</dbReference>
<dbReference type="PIRSF" id="PIRSF000303">
    <property type="entry name" value="Glutathion_perox"/>
    <property type="match status" value="1"/>
</dbReference>
<feature type="active site" evidence="4">
    <location>
        <position position="36"/>
    </location>
</feature>
<keyword evidence="2 5" id="KW-0575">Peroxidase</keyword>
<comment type="similarity">
    <text evidence="1 5">Belongs to the glutathione peroxidase family.</text>
</comment>
<dbReference type="STRING" id="336566.ABB30_05125"/>
<evidence type="ECO:0000256" key="2">
    <source>
        <dbReference type="ARBA" id="ARBA00022559"/>
    </source>
</evidence>
<name>A0A0R0D706_9GAMM</name>
<dbReference type="PATRIC" id="fig|336566.3.peg.363"/>
<dbReference type="Gene3D" id="3.40.30.10">
    <property type="entry name" value="Glutaredoxin"/>
    <property type="match status" value="1"/>
</dbReference>
<feature type="domain" description="Thioredoxin" evidence="6">
    <location>
        <begin position="1"/>
        <end position="160"/>
    </location>
</feature>
<protein>
    <recommendedName>
        <fullName evidence="5">Glutathione peroxidase</fullName>
    </recommendedName>
</protein>
<accession>A0A0R0D706</accession>
<evidence type="ECO:0000256" key="5">
    <source>
        <dbReference type="RuleBase" id="RU000499"/>
    </source>
</evidence>
<dbReference type="CDD" id="cd00340">
    <property type="entry name" value="GSH_Peroxidase"/>
    <property type="match status" value="1"/>
</dbReference>
<dbReference type="PANTHER" id="PTHR11592">
    <property type="entry name" value="GLUTATHIONE PEROXIDASE"/>
    <property type="match status" value="1"/>
</dbReference>
<sequence length="160" mass="17760">MAIAHDFTLTALDGTPLPLSRWAGQPLLLVNVASRCGFTPQYTALEALWQRYRERGLVVIGFPCNQFRGQEPGDAAQIQQFCRLDYGVSFPLSAKIQVNGPQADPLWQWLKDQRRGVLGTRSIKWNFSKFLIGRDGAVVSRHGPATTPQALEARIQALLG</sequence>
<dbReference type="InterPro" id="IPR029760">
    <property type="entry name" value="GPX_CS"/>
</dbReference>
<dbReference type="OrthoDB" id="9785502at2"/>
<dbReference type="SUPFAM" id="SSF52833">
    <property type="entry name" value="Thioredoxin-like"/>
    <property type="match status" value="1"/>
</dbReference>
<proteinExistence type="inferred from homology"/>
<dbReference type="PRINTS" id="PR01011">
    <property type="entry name" value="GLUTPROXDASE"/>
</dbReference>
<evidence type="ECO:0000256" key="3">
    <source>
        <dbReference type="ARBA" id="ARBA00023002"/>
    </source>
</evidence>
<dbReference type="AlphaFoldDB" id="A0A0R0D706"/>
<dbReference type="Pfam" id="PF00255">
    <property type="entry name" value="GSHPx"/>
    <property type="match status" value="1"/>
</dbReference>